<gene>
    <name evidence="3" type="ORF">FEM48_Zijuj11G0072800</name>
</gene>
<name>A0A978UHK8_ZIZJJ</name>
<dbReference type="EMBL" id="JAEACU010000011">
    <property type="protein sequence ID" value="KAH7514289.1"/>
    <property type="molecule type" value="Genomic_DNA"/>
</dbReference>
<dbReference type="PANTHER" id="PTHR31307:SF43">
    <property type="entry name" value="TRIHELIX TRANSCRIPTION FACTOR ASIL2-LIKE"/>
    <property type="match status" value="1"/>
</dbReference>
<dbReference type="InterPro" id="IPR044822">
    <property type="entry name" value="Myb_DNA-bind_4"/>
</dbReference>
<dbReference type="PANTHER" id="PTHR31307">
    <property type="entry name" value="TRIHELIX TRANSCRIPTION FACTOR ASIL2"/>
    <property type="match status" value="1"/>
</dbReference>
<dbReference type="AlphaFoldDB" id="A0A978UHK8"/>
<dbReference type="InterPro" id="IPR001005">
    <property type="entry name" value="SANT/Myb"/>
</dbReference>
<comment type="caution">
    <text evidence="3">The sequence shown here is derived from an EMBL/GenBank/DDBJ whole genome shotgun (WGS) entry which is preliminary data.</text>
</comment>
<dbReference type="SMART" id="SM00595">
    <property type="entry name" value="MADF"/>
    <property type="match status" value="1"/>
</dbReference>
<proteinExistence type="predicted"/>
<evidence type="ECO:0000313" key="3">
    <source>
        <dbReference type="EMBL" id="KAH7514289.1"/>
    </source>
</evidence>
<accession>A0A978UHK8</accession>
<organism evidence="3 4">
    <name type="scientific">Ziziphus jujuba var. spinosa</name>
    <dbReference type="NCBI Taxonomy" id="714518"/>
    <lineage>
        <taxon>Eukaryota</taxon>
        <taxon>Viridiplantae</taxon>
        <taxon>Streptophyta</taxon>
        <taxon>Embryophyta</taxon>
        <taxon>Tracheophyta</taxon>
        <taxon>Spermatophyta</taxon>
        <taxon>Magnoliopsida</taxon>
        <taxon>eudicotyledons</taxon>
        <taxon>Gunneridae</taxon>
        <taxon>Pentapetalae</taxon>
        <taxon>rosids</taxon>
        <taxon>fabids</taxon>
        <taxon>Rosales</taxon>
        <taxon>Rhamnaceae</taxon>
        <taxon>Paliureae</taxon>
        <taxon>Ziziphus</taxon>
    </lineage>
</organism>
<dbReference type="InterPro" id="IPR044823">
    <property type="entry name" value="ASIL1/2-like"/>
</dbReference>
<evidence type="ECO:0000256" key="1">
    <source>
        <dbReference type="SAM" id="MobiDB-lite"/>
    </source>
</evidence>
<evidence type="ECO:0000313" key="4">
    <source>
        <dbReference type="Proteomes" id="UP000813462"/>
    </source>
</evidence>
<dbReference type="Proteomes" id="UP000813462">
    <property type="component" value="Unassembled WGS sequence"/>
</dbReference>
<feature type="domain" description="Myb-like" evidence="2">
    <location>
        <begin position="29"/>
        <end position="89"/>
    </location>
</feature>
<dbReference type="Gene3D" id="1.10.10.60">
    <property type="entry name" value="Homeodomain-like"/>
    <property type="match status" value="1"/>
</dbReference>
<feature type="compositionally biased region" description="Pro residues" evidence="1">
    <location>
        <begin position="1"/>
        <end position="18"/>
    </location>
</feature>
<dbReference type="Pfam" id="PF13837">
    <property type="entry name" value="Myb_DNA-bind_4"/>
    <property type="match status" value="1"/>
</dbReference>
<sequence>MSTASPPSPSPSPPPLPQPTTRKFPLPCWTQDETHVLIEAYRDRWYALRRRSLRALDWDAISAIVARRCPLTLPPKSSIQCRHKMEKLRKRYKTEKQRSVANPGRFFSSWVLFQLMESLENGSSFSGLGAHPDQGVDFGGGISMETFPAKKSVKIEKNSEHYFDSGRDSGTGFAVKTQFLHQNLIPQACELKGNSTMYDDSSVYSDFGNYVCHGSDTTEGFPVKTLGDRNLVPPGFRPNVNGATGRNFYPEFKSEHSYEVNGGGRSHAKVFSNRDFAHPGFRSRKHDNVDRIADNGVHFGESKGYSSLLRSGDAKKKCGVGNKRNVDAVAEMVSSIKMMGEEFMKVEMMKMEMAREIEKMRMEMEMKRYKFMVESQQQIVDAFANALSGKKKKKTKVKVELPDG</sequence>
<protein>
    <recommendedName>
        <fullName evidence="2">Myb-like domain-containing protein</fullName>
    </recommendedName>
</protein>
<reference evidence="3" key="1">
    <citation type="journal article" date="2021" name="Front. Plant Sci.">
        <title>Chromosome-Scale Genome Assembly for Chinese Sour Jujube and Insights Into Its Genome Evolution and Domestication Signature.</title>
        <authorList>
            <person name="Shen L.-Y."/>
            <person name="Luo H."/>
            <person name="Wang X.-L."/>
            <person name="Wang X.-M."/>
            <person name="Qiu X.-J."/>
            <person name="Liu H."/>
            <person name="Zhou S.-S."/>
            <person name="Jia K.-H."/>
            <person name="Nie S."/>
            <person name="Bao Y.-T."/>
            <person name="Zhang R.-G."/>
            <person name="Yun Q.-Z."/>
            <person name="Chai Y.-H."/>
            <person name="Lu J.-Y."/>
            <person name="Li Y."/>
            <person name="Zhao S.-W."/>
            <person name="Mao J.-F."/>
            <person name="Jia S.-G."/>
            <person name="Mao Y.-M."/>
        </authorList>
    </citation>
    <scope>NUCLEOTIDE SEQUENCE</scope>
    <source>
        <strain evidence="3">AT0</strain>
        <tissue evidence="3">Leaf</tissue>
    </source>
</reference>
<evidence type="ECO:0000259" key="2">
    <source>
        <dbReference type="PROSITE" id="PS50090"/>
    </source>
</evidence>
<dbReference type="PROSITE" id="PS50090">
    <property type="entry name" value="MYB_LIKE"/>
    <property type="match status" value="1"/>
</dbReference>
<feature type="region of interest" description="Disordered" evidence="1">
    <location>
        <begin position="1"/>
        <end position="23"/>
    </location>
</feature>